<dbReference type="InterPro" id="IPR003439">
    <property type="entry name" value="ABC_transporter-like_ATP-bd"/>
</dbReference>
<name>A0AAD3SSK4_NEPGR</name>
<reference evidence="7" key="1">
    <citation type="submission" date="2023-05" db="EMBL/GenBank/DDBJ databases">
        <title>Nepenthes gracilis genome sequencing.</title>
        <authorList>
            <person name="Fukushima K."/>
        </authorList>
    </citation>
    <scope>NUCLEOTIDE SEQUENCE</scope>
    <source>
        <strain evidence="7">SING2019-196</strain>
    </source>
</reference>
<dbReference type="GO" id="GO:0042626">
    <property type="term" value="F:ATPase-coupled transmembrane transporter activity"/>
    <property type="evidence" value="ECO:0007669"/>
    <property type="project" value="TreeGrafter"/>
</dbReference>
<proteinExistence type="predicted"/>
<keyword evidence="8" id="KW-1185">Reference proteome</keyword>
<dbReference type="InterPro" id="IPR027417">
    <property type="entry name" value="P-loop_NTPase"/>
</dbReference>
<dbReference type="PANTHER" id="PTHR24222">
    <property type="entry name" value="ABC TRANSPORTER B FAMILY"/>
    <property type="match status" value="1"/>
</dbReference>
<feature type="region of interest" description="Disordered" evidence="5">
    <location>
        <begin position="49"/>
        <end position="69"/>
    </location>
</feature>
<dbReference type="InterPro" id="IPR039421">
    <property type="entry name" value="Type_1_exporter"/>
</dbReference>
<accession>A0AAD3SSK4</accession>
<protein>
    <recommendedName>
        <fullName evidence="6">ABC transporter domain-containing protein</fullName>
    </recommendedName>
</protein>
<evidence type="ECO:0000256" key="3">
    <source>
        <dbReference type="ARBA" id="ARBA00022989"/>
    </source>
</evidence>
<dbReference type="Pfam" id="PF00005">
    <property type="entry name" value="ABC_tran"/>
    <property type="match status" value="1"/>
</dbReference>
<gene>
    <name evidence="7" type="ORF">Nepgr_017563</name>
</gene>
<evidence type="ECO:0000313" key="8">
    <source>
        <dbReference type="Proteomes" id="UP001279734"/>
    </source>
</evidence>
<dbReference type="Proteomes" id="UP001279734">
    <property type="component" value="Unassembled WGS sequence"/>
</dbReference>
<keyword evidence="2" id="KW-0812">Transmembrane</keyword>
<sequence>MTKVTGEDDSMGVAAIEECRSGVPIMISGFWPIQREVLLGSGVFRRTDNGSDKERTKIDSDSMDDLTSSNVNGEVECNHVVFAYPSRPETLIFRDLCLKIPAGKTVALVGGNGSGKSTVISLLQRFYDPLGGEILLDGVVNDELQLKWLRSQISLVSQEPALFAASIMENMLLAKEDATADEVVDAAKASNAHQFICQLPHGYDTQVSTPYTIFIS</sequence>
<feature type="domain" description="ABC transporter" evidence="6">
    <location>
        <begin position="94"/>
        <end position="198"/>
    </location>
</feature>
<keyword evidence="4" id="KW-0472">Membrane</keyword>
<dbReference type="GO" id="GO:0005524">
    <property type="term" value="F:ATP binding"/>
    <property type="evidence" value="ECO:0007669"/>
    <property type="project" value="InterPro"/>
</dbReference>
<dbReference type="PANTHER" id="PTHR24222:SF79">
    <property type="entry name" value="ATP BINDING CASSETTE SUBFAMILY B"/>
    <property type="match status" value="1"/>
</dbReference>
<dbReference type="GO" id="GO:0016887">
    <property type="term" value="F:ATP hydrolysis activity"/>
    <property type="evidence" value="ECO:0007669"/>
    <property type="project" value="InterPro"/>
</dbReference>
<dbReference type="Gene3D" id="1.20.1560.10">
    <property type="entry name" value="ABC transporter type 1, transmembrane domain"/>
    <property type="match status" value="1"/>
</dbReference>
<dbReference type="GO" id="GO:0005886">
    <property type="term" value="C:plasma membrane"/>
    <property type="evidence" value="ECO:0007669"/>
    <property type="project" value="TreeGrafter"/>
</dbReference>
<dbReference type="EMBL" id="BSYO01000015">
    <property type="protein sequence ID" value="GMH15722.1"/>
    <property type="molecule type" value="Genomic_DNA"/>
</dbReference>
<evidence type="ECO:0000256" key="2">
    <source>
        <dbReference type="ARBA" id="ARBA00022692"/>
    </source>
</evidence>
<organism evidence="7 8">
    <name type="scientific">Nepenthes gracilis</name>
    <name type="common">Slender pitcher plant</name>
    <dbReference type="NCBI Taxonomy" id="150966"/>
    <lineage>
        <taxon>Eukaryota</taxon>
        <taxon>Viridiplantae</taxon>
        <taxon>Streptophyta</taxon>
        <taxon>Embryophyta</taxon>
        <taxon>Tracheophyta</taxon>
        <taxon>Spermatophyta</taxon>
        <taxon>Magnoliopsida</taxon>
        <taxon>eudicotyledons</taxon>
        <taxon>Gunneridae</taxon>
        <taxon>Pentapetalae</taxon>
        <taxon>Caryophyllales</taxon>
        <taxon>Nepenthaceae</taxon>
        <taxon>Nepenthes</taxon>
    </lineage>
</organism>
<comment type="caution">
    <text evidence="7">The sequence shown here is derived from an EMBL/GenBank/DDBJ whole genome shotgun (WGS) entry which is preliminary data.</text>
</comment>
<dbReference type="InterPro" id="IPR036640">
    <property type="entry name" value="ABC1_TM_sf"/>
</dbReference>
<evidence type="ECO:0000256" key="4">
    <source>
        <dbReference type="ARBA" id="ARBA00023136"/>
    </source>
</evidence>
<dbReference type="Gene3D" id="3.40.50.300">
    <property type="entry name" value="P-loop containing nucleotide triphosphate hydrolases"/>
    <property type="match status" value="1"/>
</dbReference>
<evidence type="ECO:0000256" key="1">
    <source>
        <dbReference type="ARBA" id="ARBA00004141"/>
    </source>
</evidence>
<evidence type="ECO:0000313" key="7">
    <source>
        <dbReference type="EMBL" id="GMH15722.1"/>
    </source>
</evidence>
<feature type="compositionally biased region" description="Basic and acidic residues" evidence="5">
    <location>
        <begin position="49"/>
        <end position="60"/>
    </location>
</feature>
<evidence type="ECO:0000256" key="5">
    <source>
        <dbReference type="SAM" id="MobiDB-lite"/>
    </source>
</evidence>
<evidence type="ECO:0000259" key="6">
    <source>
        <dbReference type="Pfam" id="PF00005"/>
    </source>
</evidence>
<dbReference type="SUPFAM" id="SSF52540">
    <property type="entry name" value="P-loop containing nucleoside triphosphate hydrolases"/>
    <property type="match status" value="1"/>
</dbReference>
<keyword evidence="3" id="KW-1133">Transmembrane helix</keyword>
<comment type="subcellular location">
    <subcellularLocation>
        <location evidence="1">Membrane</location>
        <topology evidence="1">Multi-pass membrane protein</topology>
    </subcellularLocation>
</comment>
<dbReference type="AlphaFoldDB" id="A0AAD3SSK4"/>